<dbReference type="PANTHER" id="PTHR35813:SF1">
    <property type="entry name" value="INNER MEMBRANE PROTEIN YBAN"/>
    <property type="match status" value="1"/>
</dbReference>
<feature type="transmembrane region" description="Helical" evidence="1">
    <location>
        <begin position="97"/>
        <end position="116"/>
    </location>
</feature>
<sequence length="122" mass="13085">MRIIWASLGGVAVVLAIAGILLPLLPTTPFLLLAAFAFARSSPRLEAWLLGHRHLGPPILAWREQRAIGRKAKRLALATMAATPVLTWAVGVDPMIVALQVAVLAAVALFIATRPLPQTERL</sequence>
<dbReference type="InterPro" id="IPR007401">
    <property type="entry name" value="DUF454"/>
</dbReference>
<dbReference type="PANTHER" id="PTHR35813">
    <property type="entry name" value="INNER MEMBRANE PROTEIN YBAN"/>
    <property type="match status" value="1"/>
</dbReference>
<dbReference type="Proteomes" id="UP000216361">
    <property type="component" value="Unassembled WGS sequence"/>
</dbReference>
<evidence type="ECO:0000256" key="1">
    <source>
        <dbReference type="SAM" id="Phobius"/>
    </source>
</evidence>
<dbReference type="EMBL" id="NOXS01000030">
    <property type="protein sequence ID" value="OYQ19747.1"/>
    <property type="molecule type" value="Genomic_DNA"/>
</dbReference>
<evidence type="ECO:0000313" key="3">
    <source>
        <dbReference type="Proteomes" id="UP000216361"/>
    </source>
</evidence>
<dbReference type="AlphaFoldDB" id="A0A255XRW6"/>
<dbReference type="Pfam" id="PF04304">
    <property type="entry name" value="DUF454"/>
    <property type="match status" value="1"/>
</dbReference>
<dbReference type="PIRSF" id="PIRSF016789">
    <property type="entry name" value="DUF454"/>
    <property type="match status" value="1"/>
</dbReference>
<keyword evidence="1" id="KW-0472">Membrane</keyword>
<feature type="transmembrane region" description="Helical" evidence="1">
    <location>
        <begin position="75"/>
        <end position="91"/>
    </location>
</feature>
<reference evidence="2 3" key="1">
    <citation type="submission" date="2017-07" db="EMBL/GenBank/DDBJ databases">
        <title>Elstera cyanobacteriorum sp. nov., a novel bacterium isolated from cyanobacterial aggregates in a eutrophic lake.</title>
        <authorList>
            <person name="Cai H."/>
        </authorList>
    </citation>
    <scope>NUCLEOTIDE SEQUENCE [LARGE SCALE GENOMIC DNA]</scope>
    <source>
        <strain evidence="2 3">TH019</strain>
    </source>
</reference>
<evidence type="ECO:0008006" key="4">
    <source>
        <dbReference type="Google" id="ProtNLM"/>
    </source>
</evidence>
<organism evidence="2 3">
    <name type="scientific">Elstera cyanobacteriorum</name>
    <dbReference type="NCBI Taxonomy" id="2022747"/>
    <lineage>
        <taxon>Bacteria</taxon>
        <taxon>Pseudomonadati</taxon>
        <taxon>Pseudomonadota</taxon>
        <taxon>Alphaproteobacteria</taxon>
        <taxon>Rhodospirillales</taxon>
        <taxon>Rhodospirillaceae</taxon>
        <taxon>Elstera</taxon>
    </lineage>
</organism>
<name>A0A255XRW6_9PROT</name>
<dbReference type="GO" id="GO:0005886">
    <property type="term" value="C:plasma membrane"/>
    <property type="evidence" value="ECO:0007669"/>
    <property type="project" value="TreeGrafter"/>
</dbReference>
<keyword evidence="1" id="KW-0812">Transmembrane</keyword>
<keyword evidence="1" id="KW-1133">Transmembrane helix</keyword>
<protein>
    <recommendedName>
        <fullName evidence="4">DUF454 domain-containing protein</fullName>
    </recommendedName>
</protein>
<comment type="caution">
    <text evidence="2">The sequence shown here is derived from an EMBL/GenBank/DDBJ whole genome shotgun (WGS) entry which is preliminary data.</text>
</comment>
<keyword evidence="3" id="KW-1185">Reference proteome</keyword>
<accession>A0A255XRW6</accession>
<gene>
    <name evidence="2" type="ORF">CHR90_06390</name>
</gene>
<dbReference type="RefSeq" id="WP_094408166.1">
    <property type="nucleotide sequence ID" value="NZ_BMJZ01000006.1"/>
</dbReference>
<evidence type="ECO:0000313" key="2">
    <source>
        <dbReference type="EMBL" id="OYQ19747.1"/>
    </source>
</evidence>
<feature type="transmembrane region" description="Helical" evidence="1">
    <location>
        <begin position="12"/>
        <end position="39"/>
    </location>
</feature>
<dbReference type="OrthoDB" id="9816293at2"/>
<proteinExistence type="predicted"/>